<dbReference type="AlphaFoldDB" id="B8FJH2"/>
<dbReference type="InterPro" id="IPR007197">
    <property type="entry name" value="rSAM"/>
</dbReference>
<dbReference type="PIRSF" id="PIRSF004869">
    <property type="entry name" value="PflX_prd"/>
    <property type="match status" value="1"/>
</dbReference>
<dbReference type="NCBIfam" id="TIGR04337">
    <property type="entry name" value="AmmeMemoSam_rS"/>
    <property type="match status" value="1"/>
</dbReference>
<dbReference type="InterPro" id="IPR013785">
    <property type="entry name" value="Aldolase_TIM"/>
</dbReference>
<dbReference type="HOGENOM" id="CLU_044176_1_0_7"/>
<dbReference type="SUPFAM" id="SSF102114">
    <property type="entry name" value="Radical SAM enzymes"/>
    <property type="match status" value="1"/>
</dbReference>
<keyword evidence="1" id="KW-0004">4Fe-4S</keyword>
<dbReference type="InterPro" id="IPR016431">
    <property type="entry name" value="Pyrv-formate_lyase-activ_prd"/>
</dbReference>
<evidence type="ECO:0000256" key="6">
    <source>
        <dbReference type="PIRSR" id="PIRSR004869-50"/>
    </source>
</evidence>
<dbReference type="InterPro" id="IPR034457">
    <property type="entry name" value="Organic_radical-activating"/>
</dbReference>
<gene>
    <name evidence="8" type="ordered locus">Dalk_3955</name>
</gene>
<dbReference type="eggNOG" id="COG1180">
    <property type="taxonomic scope" value="Bacteria"/>
</dbReference>
<dbReference type="GO" id="GO:0051539">
    <property type="term" value="F:4 iron, 4 sulfur cluster binding"/>
    <property type="evidence" value="ECO:0007669"/>
    <property type="project" value="UniProtKB-KW"/>
</dbReference>
<keyword evidence="4 6" id="KW-0408">Iron</keyword>
<sequence>MASTRRTFLKAAAAAAGQGILFPLSRALSQELTFDSRTMKEAYFYKTLGGGSVQCLTCPHTCLITPDYRGKCGTKVNLGGKLYSISYANPCSLNVDPVEKKPMHHFLPGSKAFSLAVAGCNFTCLNCQNWEISQTTPDKTRNYYKPPETIVAHAKQYGCKSIAYTYTEATTYYEYMLDTAKAAREQGVKNILVSNAYIRPEPARRLSKYIDGAALNLKSLSDKIYMELNGGHLAPVQEAIKIYKDNGVWVEVIHLVVPTYTDNLDVIRRVAGWVAENLGPEAPFQLSRFHPNYRLVHLAATPVAFMKQAGEAAEKEGLKHVYLGNIPGVNNPVQCPSCRKTVVKRRGYYLEYDGVENGCCPFCGAPIQGVWD</sequence>
<keyword evidence="9" id="KW-1185">Reference proteome</keyword>
<accession>B8FJH2</accession>
<dbReference type="EMBL" id="CP001322">
    <property type="protein sequence ID" value="ACL05641.1"/>
    <property type="molecule type" value="Genomic_DNA"/>
</dbReference>
<dbReference type="InterPro" id="IPR006311">
    <property type="entry name" value="TAT_signal"/>
</dbReference>
<dbReference type="GO" id="GO:0003824">
    <property type="term" value="F:catalytic activity"/>
    <property type="evidence" value="ECO:0007669"/>
    <property type="project" value="InterPro"/>
</dbReference>
<reference evidence="8 9" key="1">
    <citation type="journal article" date="2012" name="Environ. Microbiol.">
        <title>The genome sequence of Desulfatibacillum alkenivorans AK-01: a blueprint for anaerobic alkane oxidation.</title>
        <authorList>
            <person name="Callaghan A.V."/>
            <person name="Morris B.E."/>
            <person name="Pereira I.A."/>
            <person name="McInerney M.J."/>
            <person name="Austin R.N."/>
            <person name="Groves J.T."/>
            <person name="Kukor J.J."/>
            <person name="Suflita J.M."/>
            <person name="Young L.Y."/>
            <person name="Zylstra G.J."/>
            <person name="Wawrik B."/>
        </authorList>
    </citation>
    <scope>NUCLEOTIDE SEQUENCE [LARGE SCALE GENOMIC DNA]</scope>
    <source>
        <strain evidence="8 9">AK-01</strain>
    </source>
</reference>
<dbReference type="PANTHER" id="PTHR30352:SF5">
    <property type="entry name" value="PYRUVATE FORMATE-LYASE 1-ACTIVATING ENZYME"/>
    <property type="match status" value="1"/>
</dbReference>
<comment type="cofactor">
    <cofactor evidence="6">
        <name>[4Fe-4S] cluster</name>
        <dbReference type="ChEBI" id="CHEBI:49883"/>
    </cofactor>
    <text evidence="6">Binds 1 [4Fe-4S] cluster. The cluster is coordinated with 3 cysteines and an exchangeable S-adenosyl-L-methionine.</text>
</comment>
<dbReference type="GO" id="GO:0046872">
    <property type="term" value="F:metal ion binding"/>
    <property type="evidence" value="ECO:0007669"/>
    <property type="project" value="UniProtKB-KW"/>
</dbReference>
<evidence type="ECO:0000313" key="9">
    <source>
        <dbReference type="Proteomes" id="UP000000739"/>
    </source>
</evidence>
<dbReference type="InterPro" id="IPR058240">
    <property type="entry name" value="rSAM_sf"/>
</dbReference>
<dbReference type="RefSeq" id="WP_015948690.1">
    <property type="nucleotide sequence ID" value="NC_011768.1"/>
</dbReference>
<name>B8FJH2_DESAL</name>
<evidence type="ECO:0000313" key="8">
    <source>
        <dbReference type="EMBL" id="ACL05641.1"/>
    </source>
</evidence>
<protein>
    <submittedName>
        <fullName evidence="8">Radical SAM domain protein</fullName>
    </submittedName>
</protein>
<dbReference type="SFLD" id="SFLDG01101">
    <property type="entry name" value="Uncharacterised_Radical_SAM_Su"/>
    <property type="match status" value="1"/>
</dbReference>
<dbReference type="PROSITE" id="PS51318">
    <property type="entry name" value="TAT"/>
    <property type="match status" value="1"/>
</dbReference>
<evidence type="ECO:0000256" key="5">
    <source>
        <dbReference type="ARBA" id="ARBA00023014"/>
    </source>
</evidence>
<evidence type="ECO:0000256" key="4">
    <source>
        <dbReference type="ARBA" id="ARBA00023004"/>
    </source>
</evidence>
<evidence type="ECO:0000259" key="7">
    <source>
        <dbReference type="PROSITE" id="PS51918"/>
    </source>
</evidence>
<keyword evidence="5 6" id="KW-0411">Iron-sulfur</keyword>
<dbReference type="InterPro" id="IPR027596">
    <property type="entry name" value="AmmeMemoSam_rS"/>
</dbReference>
<feature type="binding site" evidence="6">
    <location>
        <position position="120"/>
    </location>
    <ligand>
        <name>[4Fe-4S] cluster</name>
        <dbReference type="ChEBI" id="CHEBI:49883"/>
        <note>4Fe-4S-S-AdoMet</note>
    </ligand>
</feature>
<keyword evidence="3 6" id="KW-0479">Metal-binding</keyword>
<evidence type="ECO:0000256" key="1">
    <source>
        <dbReference type="ARBA" id="ARBA00022485"/>
    </source>
</evidence>
<keyword evidence="2 6" id="KW-0949">S-adenosyl-L-methionine</keyword>
<dbReference type="PROSITE" id="PS51918">
    <property type="entry name" value="RADICAL_SAM"/>
    <property type="match status" value="1"/>
</dbReference>
<evidence type="ECO:0000256" key="2">
    <source>
        <dbReference type="ARBA" id="ARBA00022691"/>
    </source>
</evidence>
<feature type="domain" description="Radical SAM core" evidence="7">
    <location>
        <begin position="105"/>
        <end position="319"/>
    </location>
</feature>
<organism evidence="8 9">
    <name type="scientific">Desulfatibacillum aliphaticivorans</name>
    <dbReference type="NCBI Taxonomy" id="218208"/>
    <lineage>
        <taxon>Bacteria</taxon>
        <taxon>Pseudomonadati</taxon>
        <taxon>Thermodesulfobacteriota</taxon>
        <taxon>Desulfobacteria</taxon>
        <taxon>Desulfobacterales</taxon>
        <taxon>Desulfatibacillaceae</taxon>
        <taxon>Desulfatibacillum</taxon>
    </lineage>
</organism>
<evidence type="ECO:0000256" key="3">
    <source>
        <dbReference type="ARBA" id="ARBA00022723"/>
    </source>
</evidence>
<feature type="binding site" evidence="6">
    <location>
        <position position="127"/>
    </location>
    <ligand>
        <name>[4Fe-4S] cluster</name>
        <dbReference type="ChEBI" id="CHEBI:49883"/>
        <note>4Fe-4S-S-AdoMet</note>
    </ligand>
</feature>
<proteinExistence type="predicted"/>
<dbReference type="CDD" id="cd01335">
    <property type="entry name" value="Radical_SAM"/>
    <property type="match status" value="1"/>
</dbReference>
<dbReference type="Proteomes" id="UP000000739">
    <property type="component" value="Chromosome"/>
</dbReference>
<dbReference type="Pfam" id="PF04055">
    <property type="entry name" value="Radical_SAM"/>
    <property type="match status" value="1"/>
</dbReference>
<dbReference type="Gene3D" id="3.20.20.70">
    <property type="entry name" value="Aldolase class I"/>
    <property type="match status" value="1"/>
</dbReference>
<dbReference type="PANTHER" id="PTHR30352">
    <property type="entry name" value="PYRUVATE FORMATE-LYASE-ACTIVATING ENZYME"/>
    <property type="match status" value="1"/>
</dbReference>
<feature type="binding site" evidence="6">
    <location>
        <position position="124"/>
    </location>
    <ligand>
        <name>[4Fe-4S] cluster</name>
        <dbReference type="ChEBI" id="CHEBI:49883"/>
        <note>4Fe-4S-S-AdoMet</note>
    </ligand>
</feature>
<dbReference type="KEGG" id="dal:Dalk_3955"/>
<dbReference type="SFLD" id="SFLDS00029">
    <property type="entry name" value="Radical_SAM"/>
    <property type="match status" value="1"/>
</dbReference>